<protein>
    <recommendedName>
        <fullName evidence="6">SnoaL-like domain-containing protein</fullName>
    </recommendedName>
</protein>
<evidence type="ECO:0000313" key="4">
    <source>
        <dbReference type="EMBL" id="GAX11097.1"/>
    </source>
</evidence>
<feature type="compositionally biased region" description="Acidic residues" evidence="1">
    <location>
        <begin position="325"/>
        <end position="348"/>
    </location>
</feature>
<feature type="region of interest" description="Disordered" evidence="1">
    <location>
        <begin position="325"/>
        <end position="380"/>
    </location>
</feature>
<evidence type="ECO:0008006" key="6">
    <source>
        <dbReference type="Google" id="ProtNLM"/>
    </source>
</evidence>
<reference evidence="4 5" key="1">
    <citation type="journal article" date="2015" name="Plant Cell">
        <title>Oil accumulation by the oleaginous diatom Fistulifera solaris as revealed by the genome and transcriptome.</title>
        <authorList>
            <person name="Tanaka T."/>
            <person name="Maeda Y."/>
            <person name="Veluchamy A."/>
            <person name="Tanaka M."/>
            <person name="Abida H."/>
            <person name="Marechal E."/>
            <person name="Bowler C."/>
            <person name="Muto M."/>
            <person name="Sunaga Y."/>
            <person name="Tanaka M."/>
            <person name="Yoshino T."/>
            <person name="Taniguchi T."/>
            <person name="Fukuda Y."/>
            <person name="Nemoto M."/>
            <person name="Matsumoto M."/>
            <person name="Wong P.S."/>
            <person name="Aburatani S."/>
            <person name="Fujibuchi W."/>
        </authorList>
    </citation>
    <scope>NUCLEOTIDE SEQUENCE [LARGE SCALE GENOMIC DNA]</scope>
    <source>
        <strain evidence="4 5">JPCC DA0580</strain>
    </source>
</reference>
<dbReference type="InterPro" id="IPR001943">
    <property type="entry name" value="UVR_dom"/>
</dbReference>
<dbReference type="Pfam" id="PF02151">
    <property type="entry name" value="UVR"/>
    <property type="match status" value="1"/>
</dbReference>
<dbReference type="Gene3D" id="3.10.450.50">
    <property type="match status" value="1"/>
</dbReference>
<dbReference type="InParanoid" id="A0A1Z5JAT5"/>
<dbReference type="Pfam" id="PF13474">
    <property type="entry name" value="SnoaL_3"/>
    <property type="match status" value="1"/>
</dbReference>
<feature type="region of interest" description="Disordered" evidence="1">
    <location>
        <begin position="235"/>
        <end position="257"/>
    </location>
</feature>
<organism evidence="4 5">
    <name type="scientific">Fistulifera solaris</name>
    <name type="common">Oleaginous diatom</name>
    <dbReference type="NCBI Taxonomy" id="1519565"/>
    <lineage>
        <taxon>Eukaryota</taxon>
        <taxon>Sar</taxon>
        <taxon>Stramenopiles</taxon>
        <taxon>Ochrophyta</taxon>
        <taxon>Bacillariophyta</taxon>
        <taxon>Bacillariophyceae</taxon>
        <taxon>Bacillariophycidae</taxon>
        <taxon>Naviculales</taxon>
        <taxon>Naviculaceae</taxon>
        <taxon>Fistulifera</taxon>
    </lineage>
</organism>
<feature type="domain" description="SnoaL-like" evidence="3">
    <location>
        <begin position="95"/>
        <end position="224"/>
    </location>
</feature>
<dbReference type="SUPFAM" id="SSF54427">
    <property type="entry name" value="NTF2-like"/>
    <property type="match status" value="1"/>
</dbReference>
<dbReference type="PANTHER" id="PTHR34957:SF1">
    <property type="entry name" value="NUCLEAR TRANSPORT FACTOR 2 (NTF2) FAMILY PROTEIN"/>
    <property type="match status" value="1"/>
</dbReference>
<evidence type="ECO:0000313" key="5">
    <source>
        <dbReference type="Proteomes" id="UP000198406"/>
    </source>
</evidence>
<feature type="compositionally biased region" description="Low complexity" evidence="1">
    <location>
        <begin position="359"/>
        <end position="368"/>
    </location>
</feature>
<feature type="domain" description="UVR" evidence="2">
    <location>
        <begin position="55"/>
        <end position="84"/>
    </location>
</feature>
<dbReference type="Proteomes" id="UP000198406">
    <property type="component" value="Unassembled WGS sequence"/>
</dbReference>
<keyword evidence="5" id="KW-1185">Reference proteome</keyword>
<gene>
    <name evidence="4" type="ORF">FisN_9Hh188</name>
</gene>
<proteinExistence type="predicted"/>
<comment type="caution">
    <text evidence="4">The sequence shown here is derived from an EMBL/GenBank/DDBJ whole genome shotgun (WGS) entry which is preliminary data.</text>
</comment>
<evidence type="ECO:0000259" key="2">
    <source>
        <dbReference type="Pfam" id="PF02151"/>
    </source>
</evidence>
<dbReference type="PANTHER" id="PTHR34957">
    <property type="entry name" value="NUCLEAR TRANSPORT FACTOR 2 (NTF2) FAMILY PROTEIN"/>
    <property type="match status" value="1"/>
</dbReference>
<evidence type="ECO:0000256" key="1">
    <source>
        <dbReference type="SAM" id="MobiDB-lite"/>
    </source>
</evidence>
<dbReference type="AlphaFoldDB" id="A0A1Z5JAT5"/>
<dbReference type="OrthoDB" id="43871at2759"/>
<dbReference type="EMBL" id="BDSP01000036">
    <property type="protein sequence ID" value="GAX11097.1"/>
    <property type="molecule type" value="Genomic_DNA"/>
</dbReference>
<sequence>MNTTAAVEKKIRVAKAQAEIDRILKAPNAPLDLEAELKKVVSIAPPVPSSDEAKEENIAQLEEQLYKAVKSQDYRQAAQIKVEIDQGHIDDCGDVLQVNAAFYKAFSRKSYEEMEAVWLKDGTATCIHPSSRPLVGSKQVLHSWQRMFAATQGSFQKNWMEPHNIRLSIQGASTAIVSCDEHVYARRFVRGQKRQTELINKLTATNIFRKVAGKWLLCHHHASWHAESEAAKQALRAASQPAKLKSKTAEKEEKEDEVGMDGILGIKNFGPLLGDENITPDKKPVKRIVLGSLSDILNGDLNDLLNDVDNELNDDESMESGMDTIELEDVDDDDSMLDDDDEGEEGPETEAVAIIKQWSQNASPSSSSRNRRKINVESAGAKQKNRLDCVAALRRLSNQGALSPRQKRVLVTDIISCSSKGKVSMVEVAYELLCNSEDDMDVADEEFADQCRVFASALEDELRYDE</sequence>
<evidence type="ECO:0000259" key="3">
    <source>
        <dbReference type="Pfam" id="PF13474"/>
    </source>
</evidence>
<dbReference type="InterPro" id="IPR037401">
    <property type="entry name" value="SnoaL-like"/>
</dbReference>
<dbReference type="InterPro" id="IPR032710">
    <property type="entry name" value="NTF2-like_dom_sf"/>
</dbReference>
<accession>A0A1Z5JAT5</accession>
<name>A0A1Z5JAT5_FISSO</name>